<keyword evidence="2" id="KW-1185">Reference proteome</keyword>
<name>A0A822Z931_NELNU</name>
<evidence type="ECO:0000313" key="2">
    <source>
        <dbReference type="Proteomes" id="UP000607653"/>
    </source>
</evidence>
<dbReference type="Proteomes" id="UP000607653">
    <property type="component" value="Unassembled WGS sequence"/>
</dbReference>
<comment type="caution">
    <text evidence="1">The sequence shown here is derived from an EMBL/GenBank/DDBJ whole genome shotgun (WGS) entry which is preliminary data.</text>
</comment>
<reference evidence="1 2" key="1">
    <citation type="journal article" date="2020" name="Mol. Biol. Evol.">
        <title>Distinct Expression and Methylation Patterns for Genes with Different Fates following a Single Whole-Genome Duplication in Flowering Plants.</title>
        <authorList>
            <person name="Shi T."/>
            <person name="Rahmani R.S."/>
            <person name="Gugger P.F."/>
            <person name="Wang M."/>
            <person name="Li H."/>
            <person name="Zhang Y."/>
            <person name="Li Z."/>
            <person name="Wang Q."/>
            <person name="Van de Peer Y."/>
            <person name="Marchal K."/>
            <person name="Chen J."/>
        </authorList>
    </citation>
    <scope>NUCLEOTIDE SEQUENCE [LARGE SCALE GENOMIC DNA]</scope>
    <source>
        <tissue evidence="1">Leaf</tissue>
    </source>
</reference>
<proteinExistence type="predicted"/>
<dbReference type="AlphaFoldDB" id="A0A822Z931"/>
<evidence type="ECO:0000313" key="1">
    <source>
        <dbReference type="EMBL" id="DAD41073.1"/>
    </source>
</evidence>
<gene>
    <name evidence="1" type="ORF">HUJ06_015396</name>
</gene>
<sequence length="87" mass="9976">MFLGLSWPLADHSIHQSWVCIGHWGRLWIELVDTAILPSYIAEIKQEFEIRSPEGKSPLLLQVALLVKTEIKDAISDHSRVQRMRGI</sequence>
<accession>A0A822Z931</accession>
<dbReference type="EMBL" id="DUZY01000005">
    <property type="protein sequence ID" value="DAD41073.1"/>
    <property type="molecule type" value="Genomic_DNA"/>
</dbReference>
<organism evidence="1 2">
    <name type="scientific">Nelumbo nucifera</name>
    <name type="common">Sacred lotus</name>
    <dbReference type="NCBI Taxonomy" id="4432"/>
    <lineage>
        <taxon>Eukaryota</taxon>
        <taxon>Viridiplantae</taxon>
        <taxon>Streptophyta</taxon>
        <taxon>Embryophyta</taxon>
        <taxon>Tracheophyta</taxon>
        <taxon>Spermatophyta</taxon>
        <taxon>Magnoliopsida</taxon>
        <taxon>Proteales</taxon>
        <taxon>Nelumbonaceae</taxon>
        <taxon>Nelumbo</taxon>
    </lineage>
</organism>
<protein>
    <submittedName>
        <fullName evidence="1">Uncharacterized protein</fullName>
    </submittedName>
</protein>